<dbReference type="EMBL" id="CP044205">
    <property type="protein sequence ID" value="QFY43516.1"/>
    <property type="molecule type" value="Genomic_DNA"/>
</dbReference>
<gene>
    <name evidence="1" type="ORF">F6R98_13540</name>
</gene>
<dbReference type="AlphaFoldDB" id="A0A5Q0BP48"/>
<keyword evidence="2" id="KW-1185">Reference proteome</keyword>
<organism evidence="1 2">
    <name type="scientific">Candidatus Methylospira mobilis</name>
    <dbReference type="NCBI Taxonomy" id="1808979"/>
    <lineage>
        <taxon>Bacteria</taxon>
        <taxon>Pseudomonadati</taxon>
        <taxon>Pseudomonadota</taxon>
        <taxon>Gammaproteobacteria</taxon>
        <taxon>Methylococcales</taxon>
        <taxon>Methylococcaceae</taxon>
        <taxon>Candidatus Methylospira</taxon>
    </lineage>
</organism>
<dbReference type="Pfam" id="PF07813">
    <property type="entry name" value="LTXXQ"/>
    <property type="match status" value="1"/>
</dbReference>
<dbReference type="InterPro" id="IPR012899">
    <property type="entry name" value="LTXXQ"/>
</dbReference>
<evidence type="ECO:0000313" key="1">
    <source>
        <dbReference type="EMBL" id="QFY43516.1"/>
    </source>
</evidence>
<dbReference type="Proteomes" id="UP000325755">
    <property type="component" value="Chromosome"/>
</dbReference>
<name>A0A5Q0BP48_9GAMM</name>
<sequence>MFYDINIACITFPAQPSLRSIMKSNILVTIIVSLFLFTASSAALAKGGDDKVKSAHAECPYFFKSSEEFDKKLEQLHQNLKLSAAQEPSWKDWAGKVKESREAWKKSKLDHDAWKNLTVIERLEKRLVLTRERLAHEETNLTAIKAFYAQLTDAQRKTFDEQFPHGYHCDKP</sequence>
<dbReference type="InParanoid" id="A0A5Q0BP48"/>
<dbReference type="KEGG" id="mmob:F6R98_13540"/>
<reference evidence="1 2" key="1">
    <citation type="submission" date="2019-09" db="EMBL/GenBank/DDBJ databases">
        <title>Ecophysiology of the spiral-shaped methanotroph Methylospira mobilis as revealed by the complete genome sequence.</title>
        <authorList>
            <person name="Oshkin I.Y."/>
            <person name="Dedysh S.N."/>
            <person name="Miroshnikov K."/>
            <person name="Danilova O.V."/>
            <person name="Hakobyan A."/>
            <person name="Liesack W."/>
        </authorList>
    </citation>
    <scope>NUCLEOTIDE SEQUENCE [LARGE SCALE GENOMIC DNA]</scope>
    <source>
        <strain evidence="1 2">Shm1</strain>
    </source>
</reference>
<proteinExistence type="predicted"/>
<evidence type="ECO:0000313" key="2">
    <source>
        <dbReference type="Proteomes" id="UP000325755"/>
    </source>
</evidence>
<dbReference type="OrthoDB" id="5298564at2"/>
<protein>
    <submittedName>
        <fullName evidence="1">Spy/CpxP family protein refolding chaperone</fullName>
    </submittedName>
</protein>
<dbReference type="GO" id="GO:0042597">
    <property type="term" value="C:periplasmic space"/>
    <property type="evidence" value="ECO:0007669"/>
    <property type="project" value="InterPro"/>
</dbReference>
<accession>A0A5Q0BP48</accession>